<evidence type="ECO:0000256" key="4">
    <source>
        <dbReference type="ARBA" id="ARBA00022525"/>
    </source>
</evidence>
<evidence type="ECO:0000256" key="1">
    <source>
        <dbReference type="ARBA" id="ARBA00001913"/>
    </source>
</evidence>
<feature type="domain" description="NIDO" evidence="9">
    <location>
        <begin position="85"/>
        <end position="222"/>
    </location>
</feature>
<dbReference type="RefSeq" id="WP_075625656.1">
    <property type="nucleotide sequence ID" value="NZ_FOAM01000016.1"/>
</dbReference>
<dbReference type="GO" id="GO:0005615">
    <property type="term" value="C:extracellular space"/>
    <property type="evidence" value="ECO:0007669"/>
    <property type="project" value="InterPro"/>
</dbReference>
<keyword evidence="6" id="KW-0677">Repeat</keyword>
<dbReference type="GO" id="GO:0005509">
    <property type="term" value="F:calcium ion binding"/>
    <property type="evidence" value="ECO:0007669"/>
    <property type="project" value="InterPro"/>
</dbReference>
<dbReference type="InterPro" id="IPR050557">
    <property type="entry name" value="RTX_toxin/Mannuronan_C5-epim"/>
</dbReference>
<dbReference type="InterPro" id="IPR003995">
    <property type="entry name" value="RTX_toxin_determinant-A"/>
</dbReference>
<evidence type="ECO:0000256" key="7">
    <source>
        <dbReference type="ARBA" id="ARBA00023026"/>
    </source>
</evidence>
<dbReference type="CDD" id="cd11304">
    <property type="entry name" value="Cadherin_repeat"/>
    <property type="match status" value="1"/>
</dbReference>
<dbReference type="InterPro" id="IPR011049">
    <property type="entry name" value="Serralysin-like_metalloprot_C"/>
</dbReference>
<comment type="subcellular location">
    <subcellularLocation>
        <location evidence="2">Membrane</location>
    </subcellularLocation>
    <subcellularLocation>
        <location evidence="3">Secreted</location>
    </subcellularLocation>
</comment>
<comment type="caution">
    <text evidence="10">The sequence shown here is derived from an EMBL/GenBank/DDBJ whole genome shotgun (WGS) entry which is preliminary data.</text>
</comment>
<dbReference type="EMBL" id="MKIP01000026">
    <property type="protein sequence ID" value="OLP62356.1"/>
    <property type="molecule type" value="Genomic_DNA"/>
</dbReference>
<dbReference type="NCBIfam" id="TIGR01965">
    <property type="entry name" value="VCBS_repeat"/>
    <property type="match status" value="1"/>
</dbReference>
<dbReference type="GO" id="GO:0090729">
    <property type="term" value="F:toxin activity"/>
    <property type="evidence" value="ECO:0007669"/>
    <property type="project" value="UniProtKB-KW"/>
</dbReference>
<evidence type="ECO:0000256" key="3">
    <source>
        <dbReference type="ARBA" id="ARBA00004613"/>
    </source>
</evidence>
<dbReference type="SUPFAM" id="SSF51120">
    <property type="entry name" value="beta-Roll"/>
    <property type="match status" value="3"/>
</dbReference>
<dbReference type="Proteomes" id="UP000186364">
    <property type="component" value="Unassembled WGS sequence"/>
</dbReference>
<dbReference type="Gene3D" id="2.60.40.3440">
    <property type="match status" value="1"/>
</dbReference>
<evidence type="ECO:0000256" key="8">
    <source>
        <dbReference type="ARBA" id="ARBA00023136"/>
    </source>
</evidence>
<dbReference type="InterPro" id="IPR013858">
    <property type="entry name" value="Peptidase_M10B_C"/>
</dbReference>
<protein>
    <recommendedName>
        <fullName evidence="9">NIDO domain-containing protein</fullName>
    </recommendedName>
</protein>
<dbReference type="Pfam" id="PF06119">
    <property type="entry name" value="NIDO"/>
    <property type="match status" value="2"/>
</dbReference>
<evidence type="ECO:0000313" key="10">
    <source>
        <dbReference type="EMBL" id="OLP62356.1"/>
    </source>
</evidence>
<evidence type="ECO:0000256" key="5">
    <source>
        <dbReference type="ARBA" id="ARBA00022656"/>
    </source>
</evidence>
<accession>A0A1Q9B2W4</accession>
<keyword evidence="8" id="KW-0472">Membrane</keyword>
<dbReference type="InterPro" id="IPR001343">
    <property type="entry name" value="Hemolysn_Ca-bd"/>
</dbReference>
<gene>
    <name evidence="10" type="ORF">BJF93_23665</name>
</gene>
<dbReference type="PROSITE" id="PS00330">
    <property type="entry name" value="HEMOLYSIN_CALCIUM"/>
    <property type="match status" value="4"/>
</dbReference>
<dbReference type="SMART" id="SM00539">
    <property type="entry name" value="NIDO"/>
    <property type="match status" value="1"/>
</dbReference>
<dbReference type="InterPro" id="IPR003886">
    <property type="entry name" value="NIDO_dom"/>
</dbReference>
<name>A0A1Q9B2W4_9HYPH</name>
<dbReference type="PRINTS" id="PR01488">
    <property type="entry name" value="RTXTOXINA"/>
</dbReference>
<dbReference type="PRINTS" id="PR00313">
    <property type="entry name" value="CABNDNGRPT"/>
</dbReference>
<evidence type="ECO:0000256" key="2">
    <source>
        <dbReference type="ARBA" id="ARBA00004370"/>
    </source>
</evidence>
<proteinExistence type="predicted"/>
<keyword evidence="7" id="KW-0843">Virulence</keyword>
<dbReference type="InterPro" id="IPR018511">
    <property type="entry name" value="Hemolysin-typ_Ca-bd_CS"/>
</dbReference>
<evidence type="ECO:0000313" key="11">
    <source>
        <dbReference type="Proteomes" id="UP000186364"/>
    </source>
</evidence>
<organism evidence="10 11">
    <name type="scientific">Xaviernesmea oryzae</name>
    <dbReference type="NCBI Taxonomy" id="464029"/>
    <lineage>
        <taxon>Bacteria</taxon>
        <taxon>Pseudomonadati</taxon>
        <taxon>Pseudomonadota</taxon>
        <taxon>Alphaproteobacteria</taxon>
        <taxon>Hyphomicrobiales</taxon>
        <taxon>Rhizobiaceae</taxon>
        <taxon>Rhizobium/Agrobacterium group</taxon>
        <taxon>Xaviernesmea</taxon>
    </lineage>
</organism>
<evidence type="ECO:0000259" key="9">
    <source>
        <dbReference type="SMART" id="SM00539"/>
    </source>
</evidence>
<keyword evidence="5" id="KW-0800">Toxin</keyword>
<dbReference type="Pfam" id="PF00353">
    <property type="entry name" value="HemolysinCabind"/>
    <property type="match status" value="4"/>
</dbReference>
<dbReference type="InterPro" id="IPR010221">
    <property type="entry name" value="VCBS_dom"/>
</dbReference>
<dbReference type="PANTHER" id="PTHR38340">
    <property type="entry name" value="S-LAYER PROTEIN"/>
    <property type="match status" value="1"/>
</dbReference>
<dbReference type="GO" id="GO:0007160">
    <property type="term" value="P:cell-matrix adhesion"/>
    <property type="evidence" value="ECO:0007669"/>
    <property type="project" value="InterPro"/>
</dbReference>
<dbReference type="Pfam" id="PF17963">
    <property type="entry name" value="Big_9"/>
    <property type="match status" value="2"/>
</dbReference>
<reference evidence="10 11" key="1">
    <citation type="submission" date="2016-09" db="EMBL/GenBank/DDBJ databases">
        <title>Rhizobium sp. nov., a novel species isolated from the rice rhizosphere.</title>
        <authorList>
            <person name="Zhao J."/>
            <person name="Zhang X."/>
        </authorList>
    </citation>
    <scope>NUCLEOTIDE SEQUENCE [LARGE SCALE GENOMIC DNA]</scope>
    <source>
        <strain evidence="10 11">1.7048</strain>
    </source>
</reference>
<sequence>MVDINNGSLDNTFAPIGSNTISANDDGSSNFIDVRSIFTGGINFFGHQFNGLYVNNNGNVTFGNSLYRYTPNDIGGDSNLSIIAPFWADVDTRGAGSLTHYGFDASRHSFIATWQNVDYYNATNADHQSKFDSFQLELVDQGHGDFDIIFRYNGINWVTGDASGGTNGLGGHVARAGFSAGDGVHYFELPQSGVESLMLGLDGIQGTAGTGVWRFAVRNGEVSGIGTTGNDDLHGTDGNDFLDGGAGNDRLDGGAGDDILYGGDGDDVVLGGAGNDTLIAGHGRGNDVYDGGADTDTITYMSTTQGVVVDLTAGTADGAEIDHDTLTGIENVVGGSGDDRIIGSNGDNELNGWRGADFIDGAGGRDTAIYSGNFADYQIQAITLDDGRAGYSVTGGSDGGDKLVNIEFARFNDGTYNFALQRLMPTQHTTPSAQADHYITAEDTPLVVAPVSGVLHNDNGAATIAASLVSGPQHGALSIDIDGGFIYKPFADYNGQDSFVYKAVDGGLNSDPVTVSIDITPVNDAPIAHADVGLKIPGSGKPFKIAAHSLLGNDDDGDPELAQPLKIVAVSGATHGKVELKGKDVYFTPTKGYSGPATFTYTVSDSDGATATGQVKLSVANKNGGYTLLGSQEADTIIGAKGNDKLVGSDGDDTLSGGLGNDVLTGGAGADRFVFNTKLDKAKNVDVITDFQSGLDHIVLDHTIFKKLTVGVLPDGAFASNVKGIAHEADDRILYNSKTGGLFYDADGSGKGAPVLFAKIAGHGVIDAHDFLIV</sequence>
<dbReference type="Gene3D" id="2.150.10.10">
    <property type="entry name" value="Serralysin-like metalloprotease, C-terminal"/>
    <property type="match status" value="2"/>
</dbReference>
<keyword evidence="11" id="KW-1185">Reference proteome</keyword>
<dbReference type="Pfam" id="PF08548">
    <property type="entry name" value="Peptidase_M10_C"/>
    <property type="match status" value="1"/>
</dbReference>
<dbReference type="GO" id="GO:0016020">
    <property type="term" value="C:membrane"/>
    <property type="evidence" value="ECO:0007669"/>
    <property type="project" value="UniProtKB-SubCell"/>
</dbReference>
<dbReference type="AlphaFoldDB" id="A0A1Q9B2W4"/>
<comment type="cofactor">
    <cofactor evidence="1">
        <name>Ca(2+)</name>
        <dbReference type="ChEBI" id="CHEBI:29108"/>
    </cofactor>
</comment>
<keyword evidence="4" id="KW-0964">Secreted</keyword>
<dbReference type="PANTHER" id="PTHR38340:SF1">
    <property type="entry name" value="S-LAYER PROTEIN"/>
    <property type="match status" value="1"/>
</dbReference>
<evidence type="ECO:0000256" key="6">
    <source>
        <dbReference type="ARBA" id="ARBA00022737"/>
    </source>
</evidence>